<name>A0A0K0FIS1_STRVS</name>
<protein>
    <submittedName>
        <fullName evidence="4">Uncharacterized protein</fullName>
    </submittedName>
</protein>
<feature type="compositionally biased region" description="Basic residues" evidence="1">
    <location>
        <begin position="102"/>
        <end position="135"/>
    </location>
</feature>
<feature type="compositionally biased region" description="Acidic residues" evidence="1">
    <location>
        <begin position="195"/>
        <end position="229"/>
    </location>
</feature>
<proteinExistence type="predicted"/>
<evidence type="ECO:0000256" key="2">
    <source>
        <dbReference type="SAM" id="SignalP"/>
    </source>
</evidence>
<sequence>MFYLNSIFLFVVCFLIRGISSNHPKDLYSKSLRNHNSRQDNQIMVANDLNDSIRKVFLNDDTGNEMVREKRQTRGPRRPQKKQLTPRQRRFRAKQRQEAQRAKIRKQQRLRQIRQRQRIQTQRRLRQQRLQKQRLQRQAAERRRRERQKQAEKRRRERQKKRLSTTRRTTTTAKATTTTQATEAPAESGDGVEPINEEYEVPPEYEENEEIPDYGDEQPLDEGQYEDNAENNYADDGNSK</sequence>
<dbReference type="Proteomes" id="UP000035680">
    <property type="component" value="Unassembled WGS sequence"/>
</dbReference>
<evidence type="ECO:0000313" key="3">
    <source>
        <dbReference type="Proteomes" id="UP000035680"/>
    </source>
</evidence>
<feature type="signal peptide" evidence="2">
    <location>
        <begin position="1"/>
        <end position="21"/>
    </location>
</feature>
<feature type="region of interest" description="Disordered" evidence="1">
    <location>
        <begin position="68"/>
        <end position="240"/>
    </location>
</feature>
<evidence type="ECO:0000313" key="4">
    <source>
        <dbReference type="WBParaSite" id="SVE_0879200.1"/>
    </source>
</evidence>
<keyword evidence="3" id="KW-1185">Reference proteome</keyword>
<feature type="compositionally biased region" description="Basic residues" evidence="1">
    <location>
        <begin position="152"/>
        <end position="165"/>
    </location>
</feature>
<feature type="compositionally biased region" description="Basic and acidic residues" evidence="1">
    <location>
        <begin position="139"/>
        <end position="151"/>
    </location>
</feature>
<organism evidence="3 4">
    <name type="scientific">Strongyloides venezuelensis</name>
    <name type="common">Threadworm</name>
    <dbReference type="NCBI Taxonomy" id="75913"/>
    <lineage>
        <taxon>Eukaryota</taxon>
        <taxon>Metazoa</taxon>
        <taxon>Ecdysozoa</taxon>
        <taxon>Nematoda</taxon>
        <taxon>Chromadorea</taxon>
        <taxon>Rhabditida</taxon>
        <taxon>Tylenchina</taxon>
        <taxon>Panagrolaimomorpha</taxon>
        <taxon>Strongyloidoidea</taxon>
        <taxon>Strongyloididae</taxon>
        <taxon>Strongyloides</taxon>
    </lineage>
</organism>
<feature type="chain" id="PRO_5005329949" evidence="2">
    <location>
        <begin position="22"/>
        <end position="240"/>
    </location>
</feature>
<reference evidence="3" key="1">
    <citation type="submission" date="2014-07" db="EMBL/GenBank/DDBJ databases">
        <authorList>
            <person name="Martin A.A"/>
            <person name="De Silva N."/>
        </authorList>
    </citation>
    <scope>NUCLEOTIDE SEQUENCE</scope>
</reference>
<reference evidence="4" key="2">
    <citation type="submission" date="2015-08" db="UniProtKB">
        <authorList>
            <consortium name="WormBaseParasite"/>
        </authorList>
    </citation>
    <scope>IDENTIFICATION</scope>
</reference>
<evidence type="ECO:0000256" key="1">
    <source>
        <dbReference type="SAM" id="MobiDB-lite"/>
    </source>
</evidence>
<accession>A0A0K0FIS1</accession>
<dbReference type="STRING" id="75913.A0A0K0FIS1"/>
<feature type="compositionally biased region" description="Low complexity" evidence="1">
    <location>
        <begin position="166"/>
        <end position="182"/>
    </location>
</feature>
<dbReference type="WBParaSite" id="SVE_0879200.1">
    <property type="protein sequence ID" value="SVE_0879200.1"/>
    <property type="gene ID" value="SVE_0879200"/>
</dbReference>
<dbReference type="AlphaFoldDB" id="A0A0K0FIS1"/>
<keyword evidence="2" id="KW-0732">Signal</keyword>